<name>A0ABN1D837_SACER</name>
<protein>
    <submittedName>
        <fullName evidence="2">P1 family peptidase</fullName>
    </submittedName>
</protein>
<dbReference type="EMBL" id="BAAAGS010000027">
    <property type="protein sequence ID" value="GAA0536902.1"/>
    <property type="molecule type" value="Genomic_DNA"/>
</dbReference>
<dbReference type="PANTHER" id="PTHR36512">
    <property type="entry name" value="D-AMINOPEPTIDASE"/>
    <property type="match status" value="1"/>
</dbReference>
<organism evidence="2 3">
    <name type="scientific">Saccharopolyspora erythraea</name>
    <name type="common">Streptomyces erythraeus</name>
    <dbReference type="NCBI Taxonomy" id="1836"/>
    <lineage>
        <taxon>Bacteria</taxon>
        <taxon>Bacillati</taxon>
        <taxon>Actinomycetota</taxon>
        <taxon>Actinomycetes</taxon>
        <taxon>Pseudonocardiales</taxon>
        <taxon>Pseudonocardiaceae</taxon>
        <taxon>Saccharopolyspora</taxon>
    </lineage>
</organism>
<dbReference type="CDD" id="cd02252">
    <property type="entry name" value="nylC_like"/>
    <property type="match status" value="1"/>
</dbReference>
<dbReference type="InterPro" id="IPR005321">
    <property type="entry name" value="Peptidase_S58_DmpA"/>
</dbReference>
<dbReference type="Proteomes" id="UP001500729">
    <property type="component" value="Unassembled WGS sequence"/>
</dbReference>
<gene>
    <name evidence="2" type="ORF">GCM10009533_40150</name>
</gene>
<comment type="similarity">
    <text evidence="1">Belongs to the peptidase S58 family.</text>
</comment>
<keyword evidence="3" id="KW-1185">Reference proteome</keyword>
<sequence>MAELRPGERGGIVDVEGVLVGHDQRFDEHWATGASVVAVPEGATAAVDVRGGGPGTRETDALHPTHLVQQAHAVVLAGGSAYGLAAADGVMRRLAECGHGLQVGQRPEEVVPIVPSAVLFDLPMGDWGNRPDAEFGYRAAVSADRTDTREGNVGAGTGAVAGSLKGGIGTASAVLDDGTTVGALMAVNSAGEVVDPSTGLPWYPVPGLRAPDPTEVAAGRPAGGRRGRHGPTGRPLNTTIGVVATDRRLTKAECHRVAVAAHDGIARAVRPAHGMFDGDTVFALATGARDGLPEAGEPSWATALDAVCSAAAHVVAVAIGRAVLAAEPVGEVTSYTIRYPSARE</sequence>
<comment type="caution">
    <text evidence="2">The sequence shown here is derived from an EMBL/GenBank/DDBJ whole genome shotgun (WGS) entry which is preliminary data.</text>
</comment>
<reference evidence="2 3" key="1">
    <citation type="journal article" date="2019" name="Int. J. Syst. Evol. Microbiol.">
        <title>The Global Catalogue of Microorganisms (GCM) 10K type strain sequencing project: providing services to taxonomists for standard genome sequencing and annotation.</title>
        <authorList>
            <consortium name="The Broad Institute Genomics Platform"/>
            <consortium name="The Broad Institute Genome Sequencing Center for Infectious Disease"/>
            <person name="Wu L."/>
            <person name="Ma J."/>
        </authorList>
    </citation>
    <scope>NUCLEOTIDE SEQUENCE [LARGE SCALE GENOMIC DNA]</scope>
    <source>
        <strain evidence="2 3">JCM 10303</strain>
    </source>
</reference>
<dbReference type="SUPFAM" id="SSF56266">
    <property type="entry name" value="DmpA/ArgJ-like"/>
    <property type="match status" value="1"/>
</dbReference>
<evidence type="ECO:0000256" key="1">
    <source>
        <dbReference type="ARBA" id="ARBA00007068"/>
    </source>
</evidence>
<accession>A0ABN1D837</accession>
<proteinExistence type="inferred from homology"/>
<evidence type="ECO:0000313" key="3">
    <source>
        <dbReference type="Proteomes" id="UP001500729"/>
    </source>
</evidence>
<dbReference type="RefSeq" id="WP_009945470.1">
    <property type="nucleotide sequence ID" value="NZ_BAAAGS010000027.1"/>
</dbReference>
<dbReference type="Gene3D" id="3.60.70.12">
    <property type="entry name" value="L-amino peptidase D-ALA esterase/amidase"/>
    <property type="match status" value="1"/>
</dbReference>
<evidence type="ECO:0000313" key="2">
    <source>
        <dbReference type="EMBL" id="GAA0536902.1"/>
    </source>
</evidence>
<dbReference type="InterPro" id="IPR016117">
    <property type="entry name" value="ArgJ-like_dom_sf"/>
</dbReference>
<dbReference type="PANTHER" id="PTHR36512:SF3">
    <property type="entry name" value="BLR5678 PROTEIN"/>
    <property type="match status" value="1"/>
</dbReference>
<dbReference type="Pfam" id="PF03576">
    <property type="entry name" value="Peptidase_S58"/>
    <property type="match status" value="1"/>
</dbReference>